<reference evidence="1 2" key="1">
    <citation type="submission" date="2007-10" db="EMBL/GenBank/DDBJ databases">
        <authorList>
            <person name="Wagner-Dobler I."/>
            <person name="Ferriera S."/>
            <person name="Johnson J."/>
            <person name="Kravitz S."/>
            <person name="Beeson K."/>
            <person name="Sutton G."/>
            <person name="Rogers Y.-H."/>
            <person name="Friedman R."/>
            <person name="Frazier M."/>
            <person name="Venter J.C."/>
        </authorList>
    </citation>
    <scope>NUCLEOTIDE SEQUENCE [LARGE SCALE GENOMIC DNA]</scope>
    <source>
        <strain evidence="1 2">DFL-43</strain>
    </source>
</reference>
<evidence type="ECO:0000313" key="1">
    <source>
        <dbReference type="EMBL" id="EDQ33087.1"/>
    </source>
</evidence>
<dbReference type="Gene3D" id="3.30.300.20">
    <property type="match status" value="1"/>
</dbReference>
<gene>
    <name evidence="1" type="ORF">HPDFL43_16466</name>
</gene>
<name>A9D7I9_HOEPD</name>
<dbReference type="Proteomes" id="UP000004291">
    <property type="component" value="Chromosome"/>
</dbReference>
<organism evidence="1 2">
    <name type="scientific">Hoeflea phototrophica (strain DSM 17068 / NCIMB 14078 / DFL-43)</name>
    <dbReference type="NCBI Taxonomy" id="411684"/>
    <lineage>
        <taxon>Bacteria</taxon>
        <taxon>Pseudomonadati</taxon>
        <taxon>Pseudomonadota</taxon>
        <taxon>Alphaproteobacteria</taxon>
        <taxon>Hyphomicrobiales</taxon>
        <taxon>Rhizobiaceae</taxon>
        <taxon>Hoeflea</taxon>
    </lineage>
</organism>
<reference evidence="1 2" key="2">
    <citation type="submission" date="2012-06" db="EMBL/GenBank/DDBJ databases">
        <authorList>
            <person name="Fiebig A."/>
        </authorList>
    </citation>
    <scope>NUCLEOTIDE SEQUENCE [LARGE SCALE GENOMIC DNA]</scope>
    <source>
        <strain evidence="1 2">DFL-43</strain>
    </source>
</reference>
<dbReference type="InterPro" id="IPR052924">
    <property type="entry name" value="OsmC/Ohr_hydroprdx_reductase"/>
</dbReference>
<proteinExistence type="predicted"/>
<dbReference type="EMBL" id="ABIA03000004">
    <property type="protein sequence ID" value="EDQ33087.1"/>
    <property type="molecule type" value="Genomic_DNA"/>
</dbReference>
<dbReference type="SUPFAM" id="SSF82784">
    <property type="entry name" value="OsmC-like"/>
    <property type="match status" value="1"/>
</dbReference>
<dbReference type="eggNOG" id="COG1765">
    <property type="taxonomic scope" value="Bacteria"/>
</dbReference>
<comment type="caution">
    <text evidence="1">The sequence shown here is derived from an EMBL/GenBank/DDBJ whole genome shotgun (WGS) entry which is preliminary data.</text>
</comment>
<dbReference type="InterPro" id="IPR036102">
    <property type="entry name" value="OsmC/Ohrsf"/>
</dbReference>
<dbReference type="HOGENOM" id="CLU_100275_2_1_5"/>
<dbReference type="Pfam" id="PF02566">
    <property type="entry name" value="OsmC"/>
    <property type="match status" value="1"/>
</dbReference>
<protein>
    <submittedName>
        <fullName evidence="1">Putative redox protein, regulator of disulfide bond formation</fullName>
    </submittedName>
</protein>
<evidence type="ECO:0000313" key="2">
    <source>
        <dbReference type="Proteomes" id="UP000004291"/>
    </source>
</evidence>
<dbReference type="AlphaFoldDB" id="A9D7I9"/>
<sequence length="156" mass="17473">MEIKKKPLISVRLEAHCPTMSLTEIRTRNHSFVIDEPPYRHGTDVGPTPLETMLGALMSCTHVIAARIAHERGVTLEFAKMSCHGLLDHRGIDKEADVPVPFPKIELDITAKTDMDSATLEDFKVELEQRCPMSVILRQAGSEIVQNWTFQPVVAK</sequence>
<dbReference type="PANTHER" id="PTHR35368:SF1">
    <property type="entry name" value="HYDROPEROXIDE REDUCTASE"/>
    <property type="match status" value="1"/>
</dbReference>
<dbReference type="InterPro" id="IPR003718">
    <property type="entry name" value="OsmC/Ohr_fam"/>
</dbReference>
<keyword evidence="2" id="KW-1185">Reference proteome</keyword>
<dbReference type="OrthoDB" id="1433018at2"/>
<dbReference type="RefSeq" id="WP_007199044.1">
    <property type="nucleotide sequence ID" value="NZ_CM002917.1"/>
</dbReference>
<dbReference type="InterPro" id="IPR015946">
    <property type="entry name" value="KH_dom-like_a/b"/>
</dbReference>
<accession>A9D7I9</accession>
<dbReference type="PANTHER" id="PTHR35368">
    <property type="entry name" value="HYDROPEROXIDE REDUCTASE"/>
    <property type="match status" value="1"/>
</dbReference>
<dbReference type="STRING" id="411684.HPDFL43_16466"/>